<dbReference type="PANTHER" id="PTHR24096">
    <property type="entry name" value="LONG-CHAIN-FATTY-ACID--COA LIGASE"/>
    <property type="match status" value="1"/>
</dbReference>
<dbReference type="Proteomes" id="UP001597083">
    <property type="component" value="Unassembled WGS sequence"/>
</dbReference>
<evidence type="ECO:0000259" key="2">
    <source>
        <dbReference type="Pfam" id="PF00501"/>
    </source>
</evidence>
<dbReference type="EMBL" id="JBHTIR010000611">
    <property type="protein sequence ID" value="MFD0851590.1"/>
    <property type="molecule type" value="Genomic_DNA"/>
</dbReference>
<keyword evidence="4" id="KW-1185">Reference proteome</keyword>
<dbReference type="InterPro" id="IPR000873">
    <property type="entry name" value="AMP-dep_synth/lig_dom"/>
</dbReference>
<organism evidence="3 4">
    <name type="scientific">Actinomadura adrarensis</name>
    <dbReference type="NCBI Taxonomy" id="1819600"/>
    <lineage>
        <taxon>Bacteria</taxon>
        <taxon>Bacillati</taxon>
        <taxon>Actinomycetota</taxon>
        <taxon>Actinomycetes</taxon>
        <taxon>Streptosporangiales</taxon>
        <taxon>Thermomonosporaceae</taxon>
        <taxon>Actinomadura</taxon>
    </lineage>
</organism>
<dbReference type="Gene3D" id="3.40.50.12780">
    <property type="entry name" value="N-terminal domain of ligase-like"/>
    <property type="match status" value="1"/>
</dbReference>
<accession>A0ABW3CAR3</accession>
<feature type="domain" description="AMP-dependent synthetase/ligase" evidence="2">
    <location>
        <begin position="32"/>
        <end position="176"/>
    </location>
</feature>
<evidence type="ECO:0000256" key="1">
    <source>
        <dbReference type="SAM" id="MobiDB-lite"/>
    </source>
</evidence>
<sequence length="176" mass="19648">GNAVRVPDDLTRIAEKEPGKWSRRDGEPWTGALLRTQAAFVMRTSGTTGESKPIVLDHDGVRDGIDSSISKLRKGKPPRTDRPPMPNLVPNSMSLWAGIWNMLFALRLGAPVILLDRFDPVDYATMVKRFRLRSTILAPAMMTMLTEDPRVSDLEPLTMVRSVTAPLAPVQARRFR</sequence>
<proteinExistence type="predicted"/>
<dbReference type="InterPro" id="IPR020845">
    <property type="entry name" value="AMP-binding_CS"/>
</dbReference>
<comment type="caution">
    <text evidence="3">The sequence shown here is derived from an EMBL/GenBank/DDBJ whole genome shotgun (WGS) entry which is preliminary data.</text>
</comment>
<protein>
    <submittedName>
        <fullName evidence="3">AMP-binding protein</fullName>
    </submittedName>
</protein>
<feature type="non-terminal residue" evidence="3">
    <location>
        <position position="1"/>
    </location>
</feature>
<dbReference type="Pfam" id="PF00501">
    <property type="entry name" value="AMP-binding"/>
    <property type="match status" value="1"/>
</dbReference>
<feature type="region of interest" description="Disordered" evidence="1">
    <location>
        <begin position="66"/>
        <end position="85"/>
    </location>
</feature>
<dbReference type="PROSITE" id="PS00455">
    <property type="entry name" value="AMP_BINDING"/>
    <property type="match status" value="1"/>
</dbReference>
<evidence type="ECO:0000313" key="4">
    <source>
        <dbReference type="Proteomes" id="UP001597083"/>
    </source>
</evidence>
<name>A0ABW3CAR3_9ACTN</name>
<gene>
    <name evidence="3" type="ORF">ACFQ07_05135</name>
</gene>
<reference evidence="4" key="1">
    <citation type="journal article" date="2019" name="Int. J. Syst. Evol. Microbiol.">
        <title>The Global Catalogue of Microorganisms (GCM) 10K type strain sequencing project: providing services to taxonomists for standard genome sequencing and annotation.</title>
        <authorList>
            <consortium name="The Broad Institute Genomics Platform"/>
            <consortium name="The Broad Institute Genome Sequencing Center for Infectious Disease"/>
            <person name="Wu L."/>
            <person name="Ma J."/>
        </authorList>
    </citation>
    <scope>NUCLEOTIDE SEQUENCE [LARGE SCALE GENOMIC DNA]</scope>
    <source>
        <strain evidence="4">JCM 31696</strain>
    </source>
</reference>
<feature type="non-terminal residue" evidence="3">
    <location>
        <position position="176"/>
    </location>
</feature>
<dbReference type="InterPro" id="IPR042099">
    <property type="entry name" value="ANL_N_sf"/>
</dbReference>
<dbReference type="SUPFAM" id="SSF56801">
    <property type="entry name" value="Acetyl-CoA synthetase-like"/>
    <property type="match status" value="1"/>
</dbReference>
<evidence type="ECO:0000313" key="3">
    <source>
        <dbReference type="EMBL" id="MFD0851590.1"/>
    </source>
</evidence>